<accession>A0A1H5Z5G7</accession>
<dbReference type="InterPro" id="IPR046558">
    <property type="entry name" value="DUF6712"/>
</dbReference>
<evidence type="ECO:0000313" key="2">
    <source>
        <dbReference type="Proteomes" id="UP000236737"/>
    </source>
</evidence>
<proteinExistence type="predicted"/>
<organism evidence="1 2">
    <name type="scientific">Flavobacterium urumqiense</name>
    <dbReference type="NCBI Taxonomy" id="935224"/>
    <lineage>
        <taxon>Bacteria</taxon>
        <taxon>Pseudomonadati</taxon>
        <taxon>Bacteroidota</taxon>
        <taxon>Flavobacteriia</taxon>
        <taxon>Flavobacteriales</taxon>
        <taxon>Flavobacteriaceae</taxon>
        <taxon>Flavobacterium</taxon>
    </lineage>
</organism>
<sequence>MILNTTDDLKKYVSLAQSFVFTDFEPYITKAVNAFTKKYLGNLHVYLKDEFATPDINFEIKNEAREHLRNVIANFGYFIYLPFSAVMADSSGITVVQSDQRKSAEWWQIKDIRRELLRSGHEAMDYLLEILEKNPTVFVDWTTEFGTINKNLLVHNTTTFNEWYHIFNSRQTFLALQPSIRQVEDQYIRTMLCPELIEHLKTDVTGVSLEVKTELQKAIVAFTVAKVANVGLFILDENGLRVNFETLIDGRKESVSYGKTADQTSKLVEEQSNNGSQYLTVARELIQANLITFNQCESPLKKSTSLGSGYTPYDTPGVLSI</sequence>
<dbReference type="RefSeq" id="WP_104000343.1">
    <property type="nucleotide sequence ID" value="NZ_FNVP01000009.1"/>
</dbReference>
<reference evidence="2" key="1">
    <citation type="submission" date="2016-10" db="EMBL/GenBank/DDBJ databases">
        <authorList>
            <person name="Varghese N."/>
            <person name="Submissions S."/>
        </authorList>
    </citation>
    <scope>NUCLEOTIDE SEQUENCE [LARGE SCALE GENOMIC DNA]</scope>
    <source>
        <strain evidence="2">CGMCC 1.9230</strain>
    </source>
</reference>
<protein>
    <submittedName>
        <fullName evidence="1">Uncharacterized protein</fullName>
    </submittedName>
</protein>
<keyword evidence="2" id="KW-1185">Reference proteome</keyword>
<dbReference type="OrthoDB" id="1166630at2"/>
<dbReference type="EMBL" id="FNVP01000009">
    <property type="protein sequence ID" value="SEG31773.1"/>
    <property type="molecule type" value="Genomic_DNA"/>
</dbReference>
<dbReference type="Pfam" id="PF20459">
    <property type="entry name" value="DUF6712"/>
    <property type="match status" value="1"/>
</dbReference>
<dbReference type="Proteomes" id="UP000236737">
    <property type="component" value="Unassembled WGS sequence"/>
</dbReference>
<name>A0A1H5Z5G7_9FLAO</name>
<evidence type="ECO:0000313" key="1">
    <source>
        <dbReference type="EMBL" id="SEG31773.1"/>
    </source>
</evidence>
<gene>
    <name evidence="1" type="ORF">SAMN04488130_109125</name>
</gene>
<dbReference type="AlphaFoldDB" id="A0A1H5Z5G7"/>